<proteinExistence type="predicted"/>
<gene>
    <name evidence="1" type="ORF">O6H91_07G003200</name>
</gene>
<name>A0ACC2D1P9_DIPCM</name>
<evidence type="ECO:0000313" key="1">
    <source>
        <dbReference type="EMBL" id="KAJ7548218.1"/>
    </source>
</evidence>
<keyword evidence="2" id="KW-1185">Reference proteome</keyword>
<dbReference type="EMBL" id="CM055098">
    <property type="protein sequence ID" value="KAJ7548218.1"/>
    <property type="molecule type" value="Genomic_DNA"/>
</dbReference>
<reference evidence="2" key="1">
    <citation type="journal article" date="2024" name="Proc. Natl. Acad. Sci. U.S.A.">
        <title>Extraordinary preservation of gene collinearity over three hundred million years revealed in homosporous lycophytes.</title>
        <authorList>
            <person name="Li C."/>
            <person name="Wickell D."/>
            <person name="Kuo L.Y."/>
            <person name="Chen X."/>
            <person name="Nie B."/>
            <person name="Liao X."/>
            <person name="Peng D."/>
            <person name="Ji J."/>
            <person name="Jenkins J."/>
            <person name="Williams M."/>
            <person name="Shu S."/>
            <person name="Plott C."/>
            <person name="Barry K."/>
            <person name="Rajasekar S."/>
            <person name="Grimwood J."/>
            <person name="Han X."/>
            <person name="Sun S."/>
            <person name="Hou Z."/>
            <person name="He W."/>
            <person name="Dai G."/>
            <person name="Sun C."/>
            <person name="Schmutz J."/>
            <person name="Leebens-Mack J.H."/>
            <person name="Li F.W."/>
            <person name="Wang L."/>
        </authorList>
    </citation>
    <scope>NUCLEOTIDE SEQUENCE [LARGE SCALE GENOMIC DNA]</scope>
    <source>
        <strain evidence="2">cv. PW_Plant_1</strain>
    </source>
</reference>
<protein>
    <submittedName>
        <fullName evidence="1">Uncharacterized protein</fullName>
    </submittedName>
</protein>
<evidence type="ECO:0000313" key="2">
    <source>
        <dbReference type="Proteomes" id="UP001162992"/>
    </source>
</evidence>
<organism evidence="1 2">
    <name type="scientific">Diphasiastrum complanatum</name>
    <name type="common">Issler's clubmoss</name>
    <name type="synonym">Lycopodium complanatum</name>
    <dbReference type="NCBI Taxonomy" id="34168"/>
    <lineage>
        <taxon>Eukaryota</taxon>
        <taxon>Viridiplantae</taxon>
        <taxon>Streptophyta</taxon>
        <taxon>Embryophyta</taxon>
        <taxon>Tracheophyta</taxon>
        <taxon>Lycopodiopsida</taxon>
        <taxon>Lycopodiales</taxon>
        <taxon>Lycopodiaceae</taxon>
        <taxon>Lycopodioideae</taxon>
        <taxon>Diphasiastrum</taxon>
    </lineage>
</organism>
<comment type="caution">
    <text evidence="1">The sequence shown here is derived from an EMBL/GenBank/DDBJ whole genome shotgun (WGS) entry which is preliminary data.</text>
</comment>
<sequence>MGLQDEARSSAVSHNLDGNAMEATLKKKEIKVPNHEAGVRKSNEASLWVSFGSEKEIEGERIHASQELVVVRASRKRKEFGLQHSFADRDAMETFSSGQMECRPFNDPSYDKVIAEQDVGIQSIPSMKDMASQTMQEVPRNNCVQYQPRKFDAVEQKHIMASEPMSSYLKSIKMIYTDALQQNEVMDLFEDDFSSFGEEDDHFGRKSVNVITEYMSFSDLSFSKGKMISAIDWMPGKQGILAAACCESKPFDERLQSAGKPSNSYVLVWSFVDPIHPQIMLESYSDIFSLRFNPSSPQFIAGGCHSGQVILWDISLAQEQMERKSKVREDYEQGKEKDKSHKAPVVLCSLLSLSEKSHNSIVSDLHWLPDGLQLDASGKITKGHAGKAHILLSVAADGKVIFWDISCKRHEYIDPDNEKEAAEVASEKYKWCPVIKIDLAYGYPQRLVGPLKMTFSIDSHFFCSTEFGEVCSGDFCTARASIIKHISESHFGQVRALQRSPFFEDILLSIDIWTFALWKEDYMKPIFVSRSAEGYLTTGGWSPSRPAVLYIGHIDGSIEVWDLLDHSHQPTTTVSIGSCQVTSMEFWKQTSPQLLAVGDIQGILHIMEIPRRLRRMVHKEEREDMLAKCCLWNDEKENDYQQFVIECQLKFGLDKLCENNIALFTEH</sequence>
<accession>A0ACC2D1P9</accession>
<dbReference type="Proteomes" id="UP001162992">
    <property type="component" value="Chromosome 7"/>
</dbReference>